<dbReference type="Gene3D" id="3.30.30.10">
    <property type="entry name" value="Knottin, scorpion toxin-like"/>
    <property type="match status" value="1"/>
</dbReference>
<dbReference type="Gramene" id="OQU90361">
    <property type="protein sequence ID" value="OQU90361"/>
    <property type="gene ID" value="SORBI_3002G395100"/>
</dbReference>
<keyword evidence="3" id="KW-1185">Reference proteome</keyword>
<dbReference type="InterPro" id="IPR036574">
    <property type="entry name" value="Scorpion_toxin-like_sf"/>
</dbReference>
<dbReference type="Pfam" id="PF00304">
    <property type="entry name" value="Gamma-thionin"/>
    <property type="match status" value="1"/>
</dbReference>
<dbReference type="InterPro" id="IPR003614">
    <property type="entry name" value="Knottins"/>
</dbReference>
<dbReference type="Proteomes" id="UP000000768">
    <property type="component" value="Chromosome 2"/>
</dbReference>
<name>A0A1W0W7P4_SORBI</name>
<dbReference type="InParanoid" id="A0A1W0W7P4"/>
<dbReference type="SUPFAM" id="SSF57095">
    <property type="entry name" value="Scorpion toxin-like"/>
    <property type="match status" value="1"/>
</dbReference>
<reference evidence="2 3" key="1">
    <citation type="journal article" date="2009" name="Nature">
        <title>The Sorghum bicolor genome and the diversification of grasses.</title>
        <authorList>
            <person name="Paterson A.H."/>
            <person name="Bowers J.E."/>
            <person name="Bruggmann R."/>
            <person name="Dubchak I."/>
            <person name="Grimwood J."/>
            <person name="Gundlach H."/>
            <person name="Haberer G."/>
            <person name="Hellsten U."/>
            <person name="Mitros T."/>
            <person name="Poliakov A."/>
            <person name="Schmutz J."/>
            <person name="Spannagl M."/>
            <person name="Tang H."/>
            <person name="Wang X."/>
            <person name="Wicker T."/>
            <person name="Bharti A.K."/>
            <person name="Chapman J."/>
            <person name="Feltus F.A."/>
            <person name="Gowik U."/>
            <person name="Grigoriev I.V."/>
            <person name="Lyons E."/>
            <person name="Maher C.A."/>
            <person name="Martis M."/>
            <person name="Narechania A."/>
            <person name="Otillar R.P."/>
            <person name="Penning B.W."/>
            <person name="Salamov A.A."/>
            <person name="Wang Y."/>
            <person name="Zhang L."/>
            <person name="Carpita N.C."/>
            <person name="Freeling M."/>
            <person name="Gingle A.R."/>
            <person name="Hash C.T."/>
            <person name="Keller B."/>
            <person name="Klein P."/>
            <person name="Kresovich S."/>
            <person name="McCann M.C."/>
            <person name="Ming R."/>
            <person name="Peterson D.G."/>
            <person name="Mehboob-ur-Rahman"/>
            <person name="Ware D."/>
            <person name="Westhoff P."/>
            <person name="Mayer K.F."/>
            <person name="Messing J."/>
            <person name="Rokhsar D.S."/>
        </authorList>
    </citation>
    <scope>NUCLEOTIDE SEQUENCE [LARGE SCALE GENOMIC DNA]</scope>
    <source>
        <strain evidence="3">cv. BTx623</strain>
    </source>
</reference>
<evidence type="ECO:0000313" key="2">
    <source>
        <dbReference type="EMBL" id="OQU90361.1"/>
    </source>
</evidence>
<accession>A0A1W0W7P4</accession>
<proteinExistence type="predicted"/>
<sequence>MILDQHINSGLLPHTPFHFVSLDAQAIDNMEASHRKLSAAVLLLISMAAEMGLTQAKECLFQSAKFRGPCYAWSVGICNDKCLDEDKANTGGKCHGWELKCMCIKPC</sequence>
<evidence type="ECO:0000313" key="3">
    <source>
        <dbReference type="Proteomes" id="UP000000768"/>
    </source>
</evidence>
<organism evidence="2 3">
    <name type="scientific">Sorghum bicolor</name>
    <name type="common">Sorghum</name>
    <name type="synonym">Sorghum vulgare</name>
    <dbReference type="NCBI Taxonomy" id="4558"/>
    <lineage>
        <taxon>Eukaryota</taxon>
        <taxon>Viridiplantae</taxon>
        <taxon>Streptophyta</taxon>
        <taxon>Embryophyta</taxon>
        <taxon>Tracheophyta</taxon>
        <taxon>Spermatophyta</taxon>
        <taxon>Magnoliopsida</taxon>
        <taxon>Liliopsida</taxon>
        <taxon>Poales</taxon>
        <taxon>Poaceae</taxon>
        <taxon>PACMAD clade</taxon>
        <taxon>Panicoideae</taxon>
        <taxon>Andropogonodae</taxon>
        <taxon>Andropogoneae</taxon>
        <taxon>Sorghinae</taxon>
        <taxon>Sorghum</taxon>
    </lineage>
</organism>
<gene>
    <name evidence="2" type="ORF">SORBI_3002G395100</name>
</gene>
<protein>
    <recommendedName>
        <fullName evidence="1">Knottins-like domain-containing protein</fullName>
    </recommendedName>
</protein>
<dbReference type="GO" id="GO:0006952">
    <property type="term" value="P:defense response"/>
    <property type="evidence" value="ECO:0000318"/>
    <property type="project" value="GO_Central"/>
</dbReference>
<feature type="domain" description="Knottins-like" evidence="1">
    <location>
        <begin position="58"/>
        <end position="107"/>
    </location>
</feature>
<dbReference type="AlphaFoldDB" id="A0A1W0W7P4"/>
<reference evidence="3" key="2">
    <citation type="journal article" date="2018" name="Plant J.">
        <title>The Sorghum bicolor reference genome: improved assembly, gene annotations, a transcriptome atlas, and signatures of genome organization.</title>
        <authorList>
            <person name="McCormick R.F."/>
            <person name="Truong S.K."/>
            <person name="Sreedasyam A."/>
            <person name="Jenkins J."/>
            <person name="Shu S."/>
            <person name="Sims D."/>
            <person name="Kennedy M."/>
            <person name="Amirebrahimi M."/>
            <person name="Weers B.D."/>
            <person name="McKinley B."/>
            <person name="Mattison A."/>
            <person name="Morishige D.T."/>
            <person name="Grimwood J."/>
            <person name="Schmutz J."/>
            <person name="Mullet J.E."/>
        </authorList>
    </citation>
    <scope>NUCLEOTIDE SEQUENCE [LARGE SCALE GENOMIC DNA]</scope>
    <source>
        <strain evidence="3">cv. BTx623</strain>
    </source>
</reference>
<evidence type="ECO:0000259" key="1">
    <source>
        <dbReference type="SMART" id="SM00505"/>
    </source>
</evidence>
<dbReference type="SMART" id="SM00505">
    <property type="entry name" value="Knot1"/>
    <property type="match status" value="1"/>
</dbReference>
<dbReference type="EMBL" id="CM000761">
    <property type="protein sequence ID" value="OQU90361.1"/>
    <property type="molecule type" value="Genomic_DNA"/>
</dbReference>